<evidence type="ECO:0000313" key="4">
    <source>
        <dbReference type="Proteomes" id="UP000198546"/>
    </source>
</evidence>
<evidence type="ECO:0000256" key="2">
    <source>
        <dbReference type="SAM" id="Phobius"/>
    </source>
</evidence>
<dbReference type="STRING" id="675864.SAMN04489747_0879"/>
<name>A0A1G6UIJ6_9ACTN</name>
<evidence type="ECO:0000256" key="1">
    <source>
        <dbReference type="SAM" id="Coils"/>
    </source>
</evidence>
<accession>A0A1G6UIJ6</accession>
<keyword evidence="4" id="KW-1185">Reference proteome</keyword>
<dbReference type="EMBL" id="LT629688">
    <property type="protein sequence ID" value="SDD40397.1"/>
    <property type="molecule type" value="Genomic_DNA"/>
</dbReference>
<reference evidence="3 4" key="1">
    <citation type="submission" date="2016-10" db="EMBL/GenBank/DDBJ databases">
        <authorList>
            <person name="de Groot N.N."/>
        </authorList>
    </citation>
    <scope>NUCLEOTIDE SEQUENCE [LARGE SCALE GENOMIC DNA]</scope>
    <source>
        <strain evidence="3 4">MON 2.2</strain>
    </source>
</reference>
<organism evidence="3 4">
    <name type="scientific">Auraticoccus monumenti</name>
    <dbReference type="NCBI Taxonomy" id="675864"/>
    <lineage>
        <taxon>Bacteria</taxon>
        <taxon>Bacillati</taxon>
        <taxon>Actinomycetota</taxon>
        <taxon>Actinomycetes</taxon>
        <taxon>Propionibacteriales</taxon>
        <taxon>Propionibacteriaceae</taxon>
        <taxon>Auraticoccus</taxon>
    </lineage>
</organism>
<keyword evidence="2" id="KW-0472">Membrane</keyword>
<feature type="transmembrane region" description="Helical" evidence="2">
    <location>
        <begin position="6"/>
        <end position="29"/>
    </location>
</feature>
<dbReference type="Proteomes" id="UP000198546">
    <property type="component" value="Chromosome i"/>
</dbReference>
<keyword evidence="2" id="KW-0812">Transmembrane</keyword>
<dbReference type="AlphaFoldDB" id="A0A1G6UIJ6"/>
<sequence length="97" mass="10704">MWTPEKITALVTAVTALLIAVGGGVAWLVKKIEKWRKPDADPATPQPVIGMTIEPDDHADDAIEAWRDRAKSAETELSRVRGQLEACQARLYEHPSD</sequence>
<gene>
    <name evidence="3" type="ORF">SAMN04489747_0879</name>
</gene>
<evidence type="ECO:0000313" key="3">
    <source>
        <dbReference type="EMBL" id="SDD40397.1"/>
    </source>
</evidence>
<keyword evidence="1" id="KW-0175">Coiled coil</keyword>
<keyword evidence="2" id="KW-1133">Transmembrane helix</keyword>
<feature type="coiled-coil region" evidence="1">
    <location>
        <begin position="63"/>
        <end position="90"/>
    </location>
</feature>
<protein>
    <submittedName>
        <fullName evidence="3">Uncharacterized protein</fullName>
    </submittedName>
</protein>
<proteinExistence type="predicted"/>
<dbReference type="RefSeq" id="WP_090590996.1">
    <property type="nucleotide sequence ID" value="NZ_LT629688.1"/>
</dbReference>